<dbReference type="RefSeq" id="WP_071061725.1">
    <property type="nucleotide sequence ID" value="NZ_MKIE01000002.1"/>
</dbReference>
<organism evidence="1 2">
    <name type="scientific">Andreesenia angusta</name>
    <dbReference type="NCBI Taxonomy" id="39480"/>
    <lineage>
        <taxon>Bacteria</taxon>
        <taxon>Bacillati</taxon>
        <taxon>Bacillota</taxon>
        <taxon>Tissierellia</taxon>
        <taxon>Tissierellales</taxon>
        <taxon>Gottschalkiaceae</taxon>
        <taxon>Andreesenia</taxon>
    </lineage>
</organism>
<dbReference type="EMBL" id="MKIE01000002">
    <property type="protein sequence ID" value="OHW62906.1"/>
    <property type="molecule type" value="Genomic_DNA"/>
</dbReference>
<accession>A0A1S1V8I6</accession>
<evidence type="ECO:0000313" key="2">
    <source>
        <dbReference type="Proteomes" id="UP000180254"/>
    </source>
</evidence>
<evidence type="ECO:0000313" key="1">
    <source>
        <dbReference type="EMBL" id="OHW62906.1"/>
    </source>
</evidence>
<proteinExistence type="predicted"/>
<gene>
    <name evidence="1" type="ORF">EUAN_06900</name>
</gene>
<dbReference type="Proteomes" id="UP000180254">
    <property type="component" value="Unassembled WGS sequence"/>
</dbReference>
<keyword evidence="2" id="KW-1185">Reference proteome</keyword>
<evidence type="ECO:0008006" key="3">
    <source>
        <dbReference type="Google" id="ProtNLM"/>
    </source>
</evidence>
<dbReference type="OrthoDB" id="1706884at2"/>
<name>A0A1S1V8I6_9FIRM</name>
<dbReference type="STRING" id="39480.EUAN_06900"/>
<reference evidence="1 2" key="1">
    <citation type="submission" date="2016-09" db="EMBL/GenBank/DDBJ databases">
        <title>Genome sequence of Eubacterium angustum.</title>
        <authorList>
            <person name="Poehlein A."/>
            <person name="Daniel R."/>
        </authorList>
    </citation>
    <scope>NUCLEOTIDE SEQUENCE [LARGE SCALE GENOMIC DNA]</scope>
    <source>
        <strain evidence="1 2">DSM 1989</strain>
    </source>
</reference>
<dbReference type="AlphaFoldDB" id="A0A1S1V8I6"/>
<protein>
    <recommendedName>
        <fullName evidence="3">Phage XkdN-like protein</fullName>
    </recommendedName>
</protein>
<sequence length="133" mass="15121">MSKKTKATLAEIIARKKQGEMDKLSVKYYDSEVLGTSIEVRKIPLKKFMSLVEDMEDEGDAVEGLDSMNKLIFEVCPMFREDTKEAMEIYGVKEPTDLPSAILEEQMNEMKDIVEIANTFYGLDKIEADIKKG</sequence>
<comment type="caution">
    <text evidence="1">The sequence shown here is derived from an EMBL/GenBank/DDBJ whole genome shotgun (WGS) entry which is preliminary data.</text>
</comment>